<feature type="compositionally biased region" description="Low complexity" evidence="2">
    <location>
        <begin position="942"/>
        <end position="955"/>
    </location>
</feature>
<dbReference type="EMBL" id="FOZL01000002">
    <property type="protein sequence ID" value="SFS20877.1"/>
    <property type="molecule type" value="Genomic_DNA"/>
</dbReference>
<keyword evidence="3" id="KW-0472">Membrane</keyword>
<dbReference type="GO" id="GO:0004713">
    <property type="term" value="F:protein tyrosine kinase activity"/>
    <property type="evidence" value="ECO:0007669"/>
    <property type="project" value="TreeGrafter"/>
</dbReference>
<dbReference type="PANTHER" id="PTHR32309">
    <property type="entry name" value="TYROSINE-PROTEIN KINASE"/>
    <property type="match status" value="1"/>
</dbReference>
<feature type="compositionally biased region" description="Pro residues" evidence="2">
    <location>
        <begin position="1054"/>
        <end position="1070"/>
    </location>
</feature>
<reference evidence="4 5" key="1">
    <citation type="submission" date="2016-10" db="EMBL/GenBank/DDBJ databases">
        <authorList>
            <person name="de Groot N.N."/>
        </authorList>
    </citation>
    <scope>NUCLEOTIDE SEQUENCE [LARGE SCALE GENOMIC DNA]</scope>
    <source>
        <strain evidence="4 5">DSM 21001</strain>
    </source>
</reference>
<feature type="region of interest" description="Disordered" evidence="2">
    <location>
        <begin position="1054"/>
        <end position="1264"/>
    </location>
</feature>
<keyword evidence="3" id="KW-1133">Transmembrane helix</keyword>
<dbReference type="STRING" id="474950.SAMN05421771_3920"/>
<evidence type="ECO:0000256" key="1">
    <source>
        <dbReference type="SAM" id="Coils"/>
    </source>
</evidence>
<accession>A0A1I6MZ07</accession>
<feature type="coiled-coil region" evidence="1">
    <location>
        <begin position="387"/>
        <end position="414"/>
    </location>
</feature>
<proteinExistence type="predicted"/>
<feature type="compositionally biased region" description="Basic and acidic residues" evidence="2">
    <location>
        <begin position="1173"/>
        <end position="1184"/>
    </location>
</feature>
<feature type="region of interest" description="Disordered" evidence="2">
    <location>
        <begin position="473"/>
        <end position="514"/>
    </location>
</feature>
<dbReference type="PRINTS" id="PR01217">
    <property type="entry name" value="PRICHEXTENSN"/>
</dbReference>
<feature type="compositionally biased region" description="Pro residues" evidence="2">
    <location>
        <begin position="914"/>
        <end position="924"/>
    </location>
</feature>
<feature type="compositionally biased region" description="Low complexity" evidence="2">
    <location>
        <begin position="995"/>
        <end position="1004"/>
    </location>
</feature>
<evidence type="ECO:0000256" key="2">
    <source>
        <dbReference type="SAM" id="MobiDB-lite"/>
    </source>
</evidence>
<dbReference type="PANTHER" id="PTHR32309:SF13">
    <property type="entry name" value="FERRIC ENTEROBACTIN TRANSPORT PROTEIN FEPE"/>
    <property type="match status" value="1"/>
</dbReference>
<feature type="region of interest" description="Disordered" evidence="2">
    <location>
        <begin position="529"/>
        <end position="644"/>
    </location>
</feature>
<feature type="region of interest" description="Disordered" evidence="2">
    <location>
        <begin position="911"/>
        <end position="1004"/>
    </location>
</feature>
<dbReference type="InterPro" id="IPR050445">
    <property type="entry name" value="Bact_polysacc_biosynth/exp"/>
</dbReference>
<organism evidence="4 5">
    <name type="scientific">Granulicella pectinivorans</name>
    <dbReference type="NCBI Taxonomy" id="474950"/>
    <lineage>
        <taxon>Bacteria</taxon>
        <taxon>Pseudomonadati</taxon>
        <taxon>Acidobacteriota</taxon>
        <taxon>Terriglobia</taxon>
        <taxon>Terriglobales</taxon>
        <taxon>Acidobacteriaceae</taxon>
        <taxon>Granulicella</taxon>
    </lineage>
</organism>
<keyword evidence="5" id="KW-1185">Reference proteome</keyword>
<feature type="compositionally biased region" description="Pro residues" evidence="2">
    <location>
        <begin position="789"/>
        <end position="798"/>
    </location>
</feature>
<feature type="compositionally biased region" description="Low complexity" evidence="2">
    <location>
        <begin position="771"/>
        <end position="788"/>
    </location>
</feature>
<evidence type="ECO:0000256" key="3">
    <source>
        <dbReference type="SAM" id="Phobius"/>
    </source>
</evidence>
<evidence type="ECO:0000313" key="4">
    <source>
        <dbReference type="EMBL" id="SFS20877.1"/>
    </source>
</evidence>
<evidence type="ECO:0000313" key="5">
    <source>
        <dbReference type="Proteomes" id="UP000199024"/>
    </source>
</evidence>
<dbReference type="Proteomes" id="UP000199024">
    <property type="component" value="Unassembled WGS sequence"/>
</dbReference>
<feature type="compositionally biased region" description="Pro residues" evidence="2">
    <location>
        <begin position="734"/>
        <end position="753"/>
    </location>
</feature>
<feature type="region of interest" description="Disordered" evidence="2">
    <location>
        <begin position="704"/>
        <end position="801"/>
    </location>
</feature>
<keyword evidence="3" id="KW-0812">Transmembrane</keyword>
<dbReference type="GO" id="GO:0005886">
    <property type="term" value="C:plasma membrane"/>
    <property type="evidence" value="ECO:0007669"/>
    <property type="project" value="TreeGrafter"/>
</dbReference>
<feature type="compositionally biased region" description="Basic and acidic residues" evidence="2">
    <location>
        <begin position="1196"/>
        <end position="1210"/>
    </location>
</feature>
<protein>
    <submittedName>
        <fullName evidence="4">Uncharacterized protein involved in exopolysaccharide biosynthesis</fullName>
    </submittedName>
</protein>
<keyword evidence="1" id="KW-0175">Coiled coil</keyword>
<feature type="transmembrane region" description="Helical" evidence="3">
    <location>
        <begin position="30"/>
        <end position="50"/>
    </location>
</feature>
<feature type="compositionally biased region" description="Acidic residues" evidence="2">
    <location>
        <begin position="473"/>
        <end position="490"/>
    </location>
</feature>
<name>A0A1I6MZ07_9BACT</name>
<sequence>MIHRFSDSESEAYAERQPRGILGMLFRHRVPILVGLGVLLVAAIALVVILPRQFQSSLDILVRNKLPLSARLTASSEETVDEQRMQSELALLHSPELAAKVVDPDYPAQPDATHTAADIGRHQAAVALFSQQLITTVAPNSNIIHVVVTAGDPHRAAELASRLLDVFFASQSEVDHPTPATAFFIAESNRARDAWQQTQLALDTFRLAHPPTPVGSAAEASLQIAALTHQIQRNDEQIDASIGRILTGERKLITIPARPLDRTNKSRNQSAAMPLLSTAQLNAMLAIYTDEQAILLTRPPTDEEAVRASLSLASQIADTNASLQLARQSTPPERDPAANSLWQSTTEEITQASAELKTLYATRTSLATQLAGFQATLDSIQHPPPTLAGLQSKAAALQSAYRLAEQRANEARIADAMDQQLRLNVAVASRPSFSNTATSPSPWLYAATIGLAVIFLGACLTLFAGMDASEYEAQERTEDDDEYEFEDSSETDAAHDYGNDSAQDQEDPQQELQFPSRIRSSHSGAFLYAAPGSSVSHTHSDPDADDSLFPDPLGDPLEQAPKLSDILSPGPRSAHDETFHPPFEAAVEPDEEGEPEPHPSPAAEIFHPNQYQAVSPSESPSGEGDEAADFDAPPSFARASSGTTHAAVPSFFASPRSGAVMQEEHEAKPGYAFYGEKAAGEQPAVPAAATPVVAAPFGGAPLVETAPPVPEPGAEPILSAVPTPEPEPIVTLPDPTPPWSQPVPEPRPSPLPPLSYWSSLQDAAPAAVAQESSEPTSVEPVPSVSVPTEPIPVEPVQPKPAYTEPAYVPPPVPTTSEVYAAPVQAAPAAVEPKAVSQTFTSTLRPDPFLTSVSSTLSAPAFRFSSPPVRTPAPVAAPPVAPRTPVVSAAPAALRPDPELVVSYASDPIELVPDPVLPPVKPPYQVPRRETPQAFAPEPVLPPASSAASEAASSPDDLSDFPLYRAPKAGRPPAAAAPVSAQAPPVPRMDTPPVPAAASVRAPNRPQTYEEMVRALVFPEEFAPYVPPARPTAAPPRAPAAGFVSEVESRPVVPVVPQPVWPPVSPSPAPPVASTTDDDAPPFHYARKSVSPQPPAPAPVYATPPRREDPETIQNFIRRPSVPLQPSPGLRPAVERDDRTIYRPAEPPPRDDRTTYRPAASSPPQRPAPPLRDSQVRDSQSRDSWIDIAPPPPPRGEALDPQKRAPDRISAIRDSGSRVYPATDRSGVRLTPSQRMKLGRPTTNLDKDGNVTYTDYLNDKDKNRR</sequence>
<dbReference type="AlphaFoldDB" id="A0A1I6MZ07"/>
<gene>
    <name evidence="4" type="ORF">SAMN05421771_3920</name>
</gene>
<feature type="compositionally biased region" description="Pro residues" evidence="2">
    <location>
        <begin position="983"/>
        <end position="994"/>
    </location>
</feature>
<feature type="compositionally biased region" description="Low complexity" evidence="2">
    <location>
        <begin position="965"/>
        <end position="982"/>
    </location>
</feature>